<keyword evidence="2" id="KW-0547">Nucleotide-binding</keyword>
<protein>
    <recommendedName>
        <fullName evidence="7">Protein kinase domain-containing protein</fullName>
    </recommendedName>
</protein>
<evidence type="ECO:0000259" key="7">
    <source>
        <dbReference type="PROSITE" id="PS50011"/>
    </source>
</evidence>
<dbReference type="PANTHER" id="PTHR11042:SF138">
    <property type="entry name" value="SERINE_THREONINE-PROTEIN KINASE IKS1-RELATED"/>
    <property type="match status" value="1"/>
</dbReference>
<feature type="compositionally biased region" description="Polar residues" evidence="6">
    <location>
        <begin position="37"/>
        <end position="51"/>
    </location>
</feature>
<feature type="compositionally biased region" description="Basic and acidic residues" evidence="6">
    <location>
        <begin position="191"/>
        <end position="200"/>
    </location>
</feature>
<dbReference type="GO" id="GO:0004672">
    <property type="term" value="F:protein kinase activity"/>
    <property type="evidence" value="ECO:0007669"/>
    <property type="project" value="InterPro"/>
</dbReference>
<dbReference type="CDD" id="cd14014">
    <property type="entry name" value="STKc_PknB_like"/>
    <property type="match status" value="1"/>
</dbReference>
<keyword evidence="4" id="KW-0067">ATP-binding</keyword>
<reference evidence="8" key="1">
    <citation type="submission" date="2021-03" db="EMBL/GenBank/DDBJ databases">
        <title>Comparative genomics and phylogenomic investigation of the class Geoglossomycetes provide insights into ecological specialization and systematics.</title>
        <authorList>
            <person name="Melie T."/>
            <person name="Pirro S."/>
            <person name="Miller A.N."/>
            <person name="Quandt A."/>
        </authorList>
    </citation>
    <scope>NUCLEOTIDE SEQUENCE</scope>
    <source>
        <strain evidence="8">CAQ_001_2017</strain>
    </source>
</reference>
<dbReference type="GO" id="GO:0005737">
    <property type="term" value="C:cytoplasm"/>
    <property type="evidence" value="ECO:0007669"/>
    <property type="project" value="TreeGrafter"/>
</dbReference>
<evidence type="ECO:0000256" key="2">
    <source>
        <dbReference type="ARBA" id="ARBA00022741"/>
    </source>
</evidence>
<comment type="caution">
    <text evidence="8">The sequence shown here is derived from an EMBL/GenBank/DDBJ whole genome shotgun (WGS) entry which is preliminary data.</text>
</comment>
<dbReference type="InterPro" id="IPR000719">
    <property type="entry name" value="Prot_kinase_dom"/>
</dbReference>
<feature type="compositionally biased region" description="Polar residues" evidence="6">
    <location>
        <begin position="470"/>
        <end position="491"/>
    </location>
</feature>
<dbReference type="GO" id="GO:0005524">
    <property type="term" value="F:ATP binding"/>
    <property type="evidence" value="ECO:0007669"/>
    <property type="project" value="UniProtKB-KW"/>
</dbReference>
<gene>
    <name evidence="8" type="ORF">GP486_004372</name>
</gene>
<dbReference type="AlphaFoldDB" id="A0A9P8RPT8"/>
<sequence>MREKKSETVPELKLKCEVSSIQTSPESSGPPSPGRQLAQTEEIQPSHSPNLAESDDLFEDGSSHSQSSHNIPSTAFSPDFYKKNFVEKGVLGKGGNGVVLKVEHVMGDDQEWLKKVLLEVQLLQHLTHQNLVSYHYVWLEDYKLTNFGPSVPCVFILQQFCNGGDLQQYVCKPMPTKTNEQLKERMRRRSKGEPEPPEDLGRIRRLGFDEIFSFFRDVSSGLNHLHSNGFIHRDLKPSNCLLHTSGKRRSVLVSDFGEVQMENAARKSTGATGTVSYCAPEVLRRVQPDGAFGNFTAKSDIFSLGMILYFMCFGDLPYVNADNINEENEDLDQLRIEITSWSGFDEGRKLRSDLPDELYKYLKRLLSIDPASRPTAEEVLQNISVNEGSGFEHSSHHTGPPSLFQDLDSSSRISPVDTPSPAASGTASPKPESRFGSTRKKLSTSTLPRSPRTGWLRASPFSSDGRDPSPLSNERFNNRSQESGPNGSSLVLRSQAHLPPQQTNNSQVAPMKPLQIRAPPINRLPTWLISSGSFRALSRAITSAYILKLSKIAIFLFKIFSLSKPCLPAATNPWVAYPLLCLAAWDFAVVSSRVVQQLMRLPFESSIMGLVVIWDAAQNPGTKRPVFEGLPQTSVLIHSTPDARVVLWNAAQLSGSRADGWRRL</sequence>
<evidence type="ECO:0000256" key="4">
    <source>
        <dbReference type="ARBA" id="ARBA00022840"/>
    </source>
</evidence>
<evidence type="ECO:0000256" key="5">
    <source>
        <dbReference type="ARBA" id="ARBA00037982"/>
    </source>
</evidence>
<comment type="similarity">
    <text evidence="5">Belongs to the protein kinase superfamily. Ser/Thr protein kinase family. GCN2 subfamily.</text>
</comment>
<dbReference type="PANTHER" id="PTHR11042">
    <property type="entry name" value="EUKARYOTIC TRANSLATION INITIATION FACTOR 2-ALPHA KINASE EIF2-ALPHA KINASE -RELATED"/>
    <property type="match status" value="1"/>
</dbReference>
<accession>A0A9P8RPT8</accession>
<dbReference type="Proteomes" id="UP000750711">
    <property type="component" value="Unassembled WGS sequence"/>
</dbReference>
<keyword evidence="1" id="KW-0808">Transferase</keyword>
<dbReference type="SMART" id="SM00220">
    <property type="entry name" value="S_TKc"/>
    <property type="match status" value="1"/>
</dbReference>
<dbReference type="SUPFAM" id="SSF56112">
    <property type="entry name" value="Protein kinase-like (PK-like)"/>
    <property type="match status" value="1"/>
</dbReference>
<keyword evidence="3" id="KW-0418">Kinase</keyword>
<dbReference type="EMBL" id="JAGHQM010000681">
    <property type="protein sequence ID" value="KAH0559012.1"/>
    <property type="molecule type" value="Genomic_DNA"/>
</dbReference>
<dbReference type="InterPro" id="IPR011009">
    <property type="entry name" value="Kinase-like_dom_sf"/>
</dbReference>
<dbReference type="Gene3D" id="3.30.200.20">
    <property type="entry name" value="Phosphorylase Kinase, domain 1"/>
    <property type="match status" value="1"/>
</dbReference>
<evidence type="ECO:0000256" key="3">
    <source>
        <dbReference type="ARBA" id="ARBA00022777"/>
    </source>
</evidence>
<dbReference type="GO" id="GO:0005634">
    <property type="term" value="C:nucleus"/>
    <property type="evidence" value="ECO:0007669"/>
    <property type="project" value="TreeGrafter"/>
</dbReference>
<evidence type="ECO:0000256" key="1">
    <source>
        <dbReference type="ARBA" id="ARBA00022679"/>
    </source>
</evidence>
<organism evidence="8 9">
    <name type="scientific">Trichoglossum hirsutum</name>
    <dbReference type="NCBI Taxonomy" id="265104"/>
    <lineage>
        <taxon>Eukaryota</taxon>
        <taxon>Fungi</taxon>
        <taxon>Dikarya</taxon>
        <taxon>Ascomycota</taxon>
        <taxon>Pezizomycotina</taxon>
        <taxon>Geoglossomycetes</taxon>
        <taxon>Geoglossales</taxon>
        <taxon>Geoglossaceae</taxon>
        <taxon>Trichoglossum</taxon>
    </lineage>
</organism>
<evidence type="ECO:0000313" key="9">
    <source>
        <dbReference type="Proteomes" id="UP000750711"/>
    </source>
</evidence>
<feature type="compositionally biased region" description="Basic and acidic residues" evidence="6">
    <location>
        <begin position="1"/>
        <end position="16"/>
    </location>
</feature>
<evidence type="ECO:0000313" key="8">
    <source>
        <dbReference type="EMBL" id="KAH0559012.1"/>
    </source>
</evidence>
<proteinExistence type="inferred from homology"/>
<keyword evidence="9" id="KW-1185">Reference proteome</keyword>
<dbReference type="InterPro" id="IPR008271">
    <property type="entry name" value="Ser/Thr_kinase_AS"/>
</dbReference>
<dbReference type="PROSITE" id="PS50011">
    <property type="entry name" value="PROTEIN_KINASE_DOM"/>
    <property type="match status" value="1"/>
</dbReference>
<feature type="region of interest" description="Disordered" evidence="6">
    <location>
        <begin position="1"/>
        <end position="71"/>
    </location>
</feature>
<evidence type="ECO:0000256" key="6">
    <source>
        <dbReference type="SAM" id="MobiDB-lite"/>
    </source>
</evidence>
<dbReference type="Pfam" id="PF00069">
    <property type="entry name" value="Pkinase"/>
    <property type="match status" value="1"/>
</dbReference>
<feature type="region of interest" description="Disordered" evidence="6">
    <location>
        <begin position="180"/>
        <end position="200"/>
    </location>
</feature>
<name>A0A9P8RPT8_9PEZI</name>
<dbReference type="InterPro" id="IPR050339">
    <property type="entry name" value="CC_SR_Kinase"/>
</dbReference>
<dbReference type="Gene3D" id="1.10.510.10">
    <property type="entry name" value="Transferase(Phosphotransferase) domain 1"/>
    <property type="match status" value="1"/>
</dbReference>
<feature type="region of interest" description="Disordered" evidence="6">
    <location>
        <begin position="388"/>
        <end position="491"/>
    </location>
</feature>
<feature type="domain" description="Protein kinase" evidence="7">
    <location>
        <begin position="85"/>
        <end position="385"/>
    </location>
</feature>
<dbReference type="PROSITE" id="PS00108">
    <property type="entry name" value="PROTEIN_KINASE_ST"/>
    <property type="match status" value="1"/>
</dbReference>
<dbReference type="FunFam" id="1.10.510.10:FF:000699">
    <property type="entry name" value="Probable serine/threonine-protein kinase iksA"/>
    <property type="match status" value="1"/>
</dbReference>